<protein>
    <submittedName>
        <fullName evidence="1">Uncharacterized protein</fullName>
    </submittedName>
</protein>
<dbReference type="Proteomes" id="UP000239001">
    <property type="component" value="Unassembled WGS sequence"/>
</dbReference>
<organism evidence="1 2">
    <name type="scientific">Aphanothece hegewaldii CCALA 016</name>
    <dbReference type="NCBI Taxonomy" id="2107694"/>
    <lineage>
        <taxon>Bacteria</taxon>
        <taxon>Bacillati</taxon>
        <taxon>Cyanobacteriota</taxon>
        <taxon>Cyanophyceae</taxon>
        <taxon>Oscillatoriophycideae</taxon>
        <taxon>Chroococcales</taxon>
        <taxon>Aphanothecaceae</taxon>
        <taxon>Aphanothece</taxon>
    </lineage>
</organism>
<proteinExistence type="predicted"/>
<name>A0A2T1LR46_9CHRO</name>
<comment type="caution">
    <text evidence="1">The sequence shown here is derived from an EMBL/GenBank/DDBJ whole genome shotgun (WGS) entry which is preliminary data.</text>
</comment>
<reference evidence="1 2" key="1">
    <citation type="submission" date="2018-03" db="EMBL/GenBank/DDBJ databases">
        <title>The ancient ancestry and fast evolution of plastids.</title>
        <authorList>
            <person name="Moore K.R."/>
            <person name="Magnabosco C."/>
            <person name="Momper L."/>
            <person name="Gold D.A."/>
            <person name="Bosak T."/>
            <person name="Fournier G.P."/>
        </authorList>
    </citation>
    <scope>NUCLEOTIDE SEQUENCE [LARGE SCALE GENOMIC DNA]</scope>
    <source>
        <strain evidence="1 2">CCALA 016</strain>
    </source>
</reference>
<accession>A0A2T1LR46</accession>
<dbReference type="AlphaFoldDB" id="A0A2T1LR46"/>
<evidence type="ECO:0000313" key="1">
    <source>
        <dbReference type="EMBL" id="PSF30535.1"/>
    </source>
</evidence>
<reference evidence="1 2" key="2">
    <citation type="submission" date="2018-03" db="EMBL/GenBank/DDBJ databases">
        <authorList>
            <person name="Keele B.F."/>
        </authorList>
    </citation>
    <scope>NUCLEOTIDE SEQUENCE [LARGE SCALE GENOMIC DNA]</scope>
    <source>
        <strain evidence="1 2">CCALA 016</strain>
    </source>
</reference>
<dbReference type="RefSeq" id="WP_106459395.1">
    <property type="nucleotide sequence ID" value="NZ_PXOH01000054.1"/>
</dbReference>
<evidence type="ECO:0000313" key="2">
    <source>
        <dbReference type="Proteomes" id="UP000239001"/>
    </source>
</evidence>
<keyword evidence="2" id="KW-1185">Reference proteome</keyword>
<gene>
    <name evidence="1" type="ORF">C7H19_23780</name>
</gene>
<sequence length="166" mass="19588">MNNKTITIRPTILEPGPDMVPIKIQNFPTLGTPRFYERRYHNFWNLIVLPIGDHLFEFEYKAAYDGDLPDPKNSQIIFNKTKKPETKCIRRKEQIYQLPSPYKSYPIWAYCTYPIQNDLILCPKDEILYPLACFWTLWGDDGNENLYSTLDKNGLPTKVYIEFSCH</sequence>
<dbReference type="EMBL" id="PXOH01000054">
    <property type="protein sequence ID" value="PSF30535.1"/>
    <property type="molecule type" value="Genomic_DNA"/>
</dbReference>